<keyword evidence="1" id="KW-1133">Transmembrane helix</keyword>
<feature type="transmembrane region" description="Helical" evidence="1">
    <location>
        <begin position="106"/>
        <end position="125"/>
    </location>
</feature>
<keyword evidence="1" id="KW-0812">Transmembrane</keyword>
<evidence type="ECO:0000313" key="2">
    <source>
        <dbReference type="EMBL" id="AUT75480.1"/>
    </source>
</evidence>
<dbReference type="Proteomes" id="UP000236649">
    <property type="component" value="Chromosome 4"/>
</dbReference>
<name>A0AAN1JKL0_9BURK</name>
<organism evidence="2 3">
    <name type="scientific">Paraburkholderia hospita</name>
    <dbReference type="NCBI Taxonomy" id="169430"/>
    <lineage>
        <taxon>Bacteria</taxon>
        <taxon>Pseudomonadati</taxon>
        <taxon>Pseudomonadota</taxon>
        <taxon>Betaproteobacteria</taxon>
        <taxon>Burkholderiales</taxon>
        <taxon>Burkholderiaceae</taxon>
        <taxon>Paraburkholderia</taxon>
    </lineage>
</organism>
<proteinExistence type="predicted"/>
<dbReference type="AlphaFoldDB" id="A0AAN1JKL0"/>
<dbReference type="GeneID" id="55535397"/>
<dbReference type="EMBL" id="CP026108">
    <property type="protein sequence ID" value="AUT75480.1"/>
    <property type="molecule type" value="Genomic_DNA"/>
</dbReference>
<protein>
    <submittedName>
        <fullName evidence="2">Uncharacterized protein</fullName>
    </submittedName>
</protein>
<keyword evidence="1" id="KW-0472">Membrane</keyword>
<evidence type="ECO:0000256" key="1">
    <source>
        <dbReference type="SAM" id="Phobius"/>
    </source>
</evidence>
<sequence length="157" mass="17206">MEIVEVSIEFPSGMVITDHATYFPDIGQIQPSERLLFLLRHLGESEAPPTVTVLLGGTAVRADLRIDGNFEVDANEMKSAVQPPTFSQWLFGHDWTKDQRQQFGRLCHSFTVVSLVGAAGILHSAKTWTASELLSEAALIFAVVVTFLLGMNSMNGD</sequence>
<reference evidence="2 3" key="1">
    <citation type="submission" date="2018-01" db="EMBL/GenBank/DDBJ databases">
        <title>Species boundaries and ecological features among Paraburkholderia terrae DSMZ17804T, P. hospita DSMZ17164T and P. caribensis DSMZ13236T.</title>
        <authorList>
            <person name="Pratama A.A."/>
        </authorList>
    </citation>
    <scope>NUCLEOTIDE SEQUENCE [LARGE SCALE GENOMIC DNA]</scope>
    <source>
        <strain evidence="2 3">DSM 17164</strain>
    </source>
</reference>
<gene>
    <name evidence="2" type="ORF">C2L64_44640</name>
</gene>
<feature type="transmembrane region" description="Helical" evidence="1">
    <location>
        <begin position="137"/>
        <end position="154"/>
    </location>
</feature>
<accession>A0AAN1JKL0</accession>
<dbReference type="KEGG" id="phs:C2L64_44640"/>
<dbReference type="RefSeq" id="WP_103153801.1">
    <property type="nucleotide sequence ID" value="NZ_CP026108.1"/>
</dbReference>
<evidence type="ECO:0000313" key="3">
    <source>
        <dbReference type="Proteomes" id="UP000236649"/>
    </source>
</evidence>